<dbReference type="GO" id="GO:0005092">
    <property type="term" value="F:GDP-dissociation inhibitor activity"/>
    <property type="evidence" value="ECO:0007669"/>
    <property type="project" value="TreeGrafter"/>
</dbReference>
<dbReference type="Pfam" id="PF13424">
    <property type="entry name" value="TPR_12"/>
    <property type="match status" value="3"/>
</dbReference>
<dbReference type="Proteomes" id="UP000053620">
    <property type="component" value="Unassembled WGS sequence"/>
</dbReference>
<dbReference type="PANTHER" id="PTHR45954">
    <property type="entry name" value="LD33695P"/>
    <property type="match status" value="1"/>
</dbReference>
<evidence type="ECO:0000256" key="4">
    <source>
        <dbReference type="ARBA" id="ARBA00022475"/>
    </source>
</evidence>
<evidence type="ECO:0000256" key="7">
    <source>
        <dbReference type="ARBA" id="ARBA00022737"/>
    </source>
</evidence>
<name>A0A094KW99_ANTCR</name>
<feature type="repeat" description="TPR" evidence="10">
    <location>
        <begin position="224"/>
        <end position="257"/>
    </location>
</feature>
<sequence length="636" mass="70786">RMEASCLELALEGERLCKAGDFKAGAAFFEAAVQVGTEDLKTLSAIYSQLGNAYFYLKEYSKALEYHKHDLTLARTIGDRIGEAKASGNLGNTLKILGQFDEAVVCCQRHLDISQEQGDKVGEARALYNIGNVYHAKGKHLSWNMAQDPGYLPQEVKETLQKASEYYERNLSLVKELGDRAAQGRAYGNLGNTQYLLGNFSEAIAFHKERLAIAKEFGDKAAERRAYSNLGNAHIFLGRFDISAEYYKKTLQLSRQLKDQAVEAQACYSLGNTYTLLQDYERAIEYHLKHLVIAQELGDRVGEGRACWSLGNAYISLGSHEQALHFARKHLEISQEIGDRNGELTAQVNMAQLKSALGLGPGDEDVGMAHHCSGYEAQGARPKRLQRNSMDSLDLLKFPSEKVSKDVWPQRLNVSCRAWQATGTARSRAGEGTTRCRGCARWSDWTRGVVWGVLTLFCILLSFQKISRTPSDEECFFDLLSKFQSNRMDDQRCPLEECPSEAAEAAATPVPALQERMSQSSLMASPQTEEFFDLIASSQSRRLDDQRASGGWRTHLPGSTRALGWVTALPLGLSSLYPALKLLPLPLQSSRIDDQRCAPPDSIPRGPTMPDEDFFSLIQRVQAKRMDEQRVDLASA</sequence>
<dbReference type="InterPro" id="IPR019734">
    <property type="entry name" value="TPR_rpt"/>
</dbReference>
<organism evidence="11 12">
    <name type="scientific">Antrostomus carolinensis</name>
    <name type="common">Chuck-will's-widow</name>
    <name type="synonym">Caprimulgus carolinensis</name>
    <dbReference type="NCBI Taxonomy" id="279965"/>
    <lineage>
        <taxon>Eukaryota</taxon>
        <taxon>Metazoa</taxon>
        <taxon>Chordata</taxon>
        <taxon>Craniata</taxon>
        <taxon>Vertebrata</taxon>
        <taxon>Euteleostomi</taxon>
        <taxon>Archelosauria</taxon>
        <taxon>Archosauria</taxon>
        <taxon>Dinosauria</taxon>
        <taxon>Saurischia</taxon>
        <taxon>Theropoda</taxon>
        <taxon>Coelurosauria</taxon>
        <taxon>Aves</taxon>
        <taxon>Neognathae</taxon>
        <taxon>Neoaves</taxon>
        <taxon>Strisores</taxon>
        <taxon>Caprimulgiformes</taxon>
        <taxon>Caprimulgidae</taxon>
        <taxon>Antrostomus</taxon>
    </lineage>
</organism>
<dbReference type="Pfam" id="PF02188">
    <property type="entry name" value="GoLoco"/>
    <property type="match status" value="3"/>
</dbReference>
<dbReference type="GO" id="GO:0005938">
    <property type="term" value="C:cell cortex"/>
    <property type="evidence" value="ECO:0007669"/>
    <property type="project" value="TreeGrafter"/>
</dbReference>
<dbReference type="SUPFAM" id="SSF48452">
    <property type="entry name" value="TPR-like"/>
    <property type="match status" value="2"/>
</dbReference>
<keyword evidence="4" id="KW-1003">Cell membrane</keyword>
<dbReference type="PROSITE" id="PS50005">
    <property type="entry name" value="TPR"/>
    <property type="match status" value="2"/>
</dbReference>
<keyword evidence="9" id="KW-0472">Membrane</keyword>
<dbReference type="InterPro" id="IPR052386">
    <property type="entry name" value="GPSM"/>
</dbReference>
<feature type="repeat" description="TPR" evidence="10">
    <location>
        <begin position="44"/>
        <end position="77"/>
    </location>
</feature>
<keyword evidence="8 10" id="KW-0802">TPR repeat</keyword>
<dbReference type="Pfam" id="PF13374">
    <property type="entry name" value="TPR_10"/>
    <property type="match status" value="1"/>
</dbReference>
<dbReference type="InterPro" id="IPR011990">
    <property type="entry name" value="TPR-like_helical_dom_sf"/>
</dbReference>
<accession>A0A094KW99</accession>
<dbReference type="EMBL" id="KL346204">
    <property type="protein sequence ID" value="KFZ55966.1"/>
    <property type="molecule type" value="Genomic_DNA"/>
</dbReference>
<evidence type="ECO:0000256" key="10">
    <source>
        <dbReference type="PROSITE-ProRule" id="PRU00339"/>
    </source>
</evidence>
<comment type="subcellular location">
    <subcellularLocation>
        <location evidence="1">Cell membrane</location>
    </subcellularLocation>
    <subcellularLocation>
        <location evidence="2">Cytoplasm</location>
    </subcellularLocation>
</comment>
<evidence type="ECO:0000256" key="9">
    <source>
        <dbReference type="ARBA" id="ARBA00023136"/>
    </source>
</evidence>
<keyword evidence="5" id="KW-0963">Cytoplasm</keyword>
<keyword evidence="6" id="KW-0597">Phosphoprotein</keyword>
<gene>
    <name evidence="11" type="ORF">N321_07734</name>
</gene>
<feature type="non-terminal residue" evidence="11">
    <location>
        <position position="636"/>
    </location>
</feature>
<evidence type="ECO:0000313" key="12">
    <source>
        <dbReference type="Proteomes" id="UP000053620"/>
    </source>
</evidence>
<proteinExistence type="inferred from homology"/>
<evidence type="ECO:0000256" key="2">
    <source>
        <dbReference type="ARBA" id="ARBA00004496"/>
    </source>
</evidence>
<keyword evidence="12" id="KW-1185">Reference proteome</keyword>
<dbReference type="SMART" id="SM00028">
    <property type="entry name" value="TPR"/>
    <property type="match status" value="7"/>
</dbReference>
<evidence type="ECO:0000256" key="5">
    <source>
        <dbReference type="ARBA" id="ARBA00022490"/>
    </source>
</evidence>
<evidence type="ECO:0000256" key="1">
    <source>
        <dbReference type="ARBA" id="ARBA00004236"/>
    </source>
</evidence>
<dbReference type="AlphaFoldDB" id="A0A094KW99"/>
<evidence type="ECO:0000256" key="6">
    <source>
        <dbReference type="ARBA" id="ARBA00022553"/>
    </source>
</evidence>
<dbReference type="Pfam" id="PF13181">
    <property type="entry name" value="TPR_8"/>
    <property type="match status" value="1"/>
</dbReference>
<reference evidence="11 12" key="1">
    <citation type="submission" date="2014-04" db="EMBL/GenBank/DDBJ databases">
        <title>Genome evolution of avian class.</title>
        <authorList>
            <person name="Zhang G."/>
            <person name="Li C."/>
        </authorList>
    </citation>
    <scope>NUCLEOTIDE SEQUENCE [LARGE SCALE GENOMIC DNA]</scope>
    <source>
        <strain evidence="11">BGI_N321</strain>
    </source>
</reference>
<evidence type="ECO:0000256" key="8">
    <source>
        <dbReference type="ARBA" id="ARBA00022803"/>
    </source>
</evidence>
<comment type="similarity">
    <text evidence="3">Belongs to the GPSM family.</text>
</comment>
<keyword evidence="7" id="KW-0677">Repeat</keyword>
<dbReference type="FunFam" id="1.25.40.10:FF:000043">
    <property type="entry name" value="G-protein-signaling modulator 2 isoform X1"/>
    <property type="match status" value="1"/>
</dbReference>
<protein>
    <submittedName>
        <fullName evidence="11">G-protein-signaling modulator 1</fullName>
    </submittedName>
</protein>
<feature type="non-terminal residue" evidence="11">
    <location>
        <position position="1"/>
    </location>
</feature>
<dbReference type="PROSITE" id="PS50877">
    <property type="entry name" value="GOLOCO"/>
    <property type="match status" value="3"/>
</dbReference>
<evidence type="ECO:0000256" key="3">
    <source>
        <dbReference type="ARBA" id="ARBA00006600"/>
    </source>
</evidence>
<dbReference type="Gene3D" id="1.25.40.10">
    <property type="entry name" value="Tetratricopeptide repeat domain"/>
    <property type="match status" value="3"/>
</dbReference>
<dbReference type="GO" id="GO:0005886">
    <property type="term" value="C:plasma membrane"/>
    <property type="evidence" value="ECO:0007669"/>
    <property type="project" value="UniProtKB-SubCell"/>
</dbReference>
<evidence type="ECO:0000313" key="11">
    <source>
        <dbReference type="EMBL" id="KFZ55966.1"/>
    </source>
</evidence>
<dbReference type="InterPro" id="IPR003109">
    <property type="entry name" value="GoLoco_motif"/>
</dbReference>
<dbReference type="GO" id="GO:0001965">
    <property type="term" value="F:G-protein alpha-subunit binding"/>
    <property type="evidence" value="ECO:0007669"/>
    <property type="project" value="TreeGrafter"/>
</dbReference>
<dbReference type="SMART" id="SM00390">
    <property type="entry name" value="GoLoco"/>
    <property type="match status" value="4"/>
</dbReference>
<dbReference type="GO" id="GO:0000132">
    <property type="term" value="P:establishment of mitotic spindle orientation"/>
    <property type="evidence" value="ECO:0007669"/>
    <property type="project" value="TreeGrafter"/>
</dbReference>
<dbReference type="PANTHER" id="PTHR45954:SF2">
    <property type="entry name" value="G-PROTEIN-SIGNALING MODULATOR 1"/>
    <property type="match status" value="1"/>
</dbReference>